<dbReference type="Proteomes" id="UP000674938">
    <property type="component" value="Unassembled WGS sequence"/>
</dbReference>
<dbReference type="Pfam" id="PF08796">
    <property type="entry name" value="DUF1797"/>
    <property type="match status" value="1"/>
</dbReference>
<organism evidence="1 2">
    <name type="scientific">Vagococcus allomyrinae</name>
    <dbReference type="NCBI Taxonomy" id="2794353"/>
    <lineage>
        <taxon>Bacteria</taxon>
        <taxon>Bacillati</taxon>
        <taxon>Bacillota</taxon>
        <taxon>Bacilli</taxon>
        <taxon>Lactobacillales</taxon>
        <taxon>Enterococcaceae</taxon>
        <taxon>Vagococcus</taxon>
    </lineage>
</organism>
<gene>
    <name evidence="1" type="ORF">I6N95_10765</name>
</gene>
<protein>
    <submittedName>
        <fullName evidence="1">YkuJ family protein</fullName>
    </submittedName>
</protein>
<dbReference type="AlphaFoldDB" id="A0A940SWL6"/>
<dbReference type="SUPFAM" id="SSF143567">
    <property type="entry name" value="YkuJ-like"/>
    <property type="match status" value="1"/>
</dbReference>
<name>A0A940SWL6_9ENTE</name>
<evidence type="ECO:0000313" key="2">
    <source>
        <dbReference type="Proteomes" id="UP000674938"/>
    </source>
</evidence>
<reference evidence="1" key="1">
    <citation type="submission" date="2020-12" db="EMBL/GenBank/DDBJ databases">
        <title>Vagococcus allomyrinae sp. nov. and Enterococcus lavae sp. nov., isolated from the larvae of Allomyrina dichotoma.</title>
        <authorList>
            <person name="Lee S.D."/>
        </authorList>
    </citation>
    <scope>NUCLEOTIDE SEQUENCE</scope>
    <source>
        <strain evidence="1">BWB3-3</strain>
    </source>
</reference>
<keyword evidence="2" id="KW-1185">Reference proteome</keyword>
<dbReference type="EMBL" id="JAEEGA010000006">
    <property type="protein sequence ID" value="MBP1041488.1"/>
    <property type="molecule type" value="Genomic_DNA"/>
</dbReference>
<sequence>MKHSQLVAIIKRLEAMIEASATDKEIQVRRFEREGNERCIVTYDSANEMFELTESDTQQVYQFDDIDLVAIEIYELLQA</sequence>
<dbReference type="Gene3D" id="3.30.720.20">
    <property type="entry name" value="Protein of unknown function DUF1797"/>
    <property type="match status" value="1"/>
</dbReference>
<dbReference type="InterPro" id="IPR014904">
    <property type="entry name" value="YkuJ-like"/>
</dbReference>
<dbReference type="InterPro" id="IPR038073">
    <property type="entry name" value="YkuJ-like_sf"/>
</dbReference>
<dbReference type="PIRSF" id="PIRSF037356">
    <property type="entry name" value="DUF1797"/>
    <property type="match status" value="1"/>
</dbReference>
<comment type="caution">
    <text evidence="1">The sequence shown here is derived from an EMBL/GenBank/DDBJ whole genome shotgun (WGS) entry which is preliminary data.</text>
</comment>
<evidence type="ECO:0000313" key="1">
    <source>
        <dbReference type="EMBL" id="MBP1041488.1"/>
    </source>
</evidence>
<dbReference type="RefSeq" id="WP_209527479.1">
    <property type="nucleotide sequence ID" value="NZ_JAEEGA010000006.1"/>
</dbReference>
<accession>A0A940SWL6</accession>
<proteinExistence type="predicted"/>